<feature type="region of interest" description="Disordered" evidence="1">
    <location>
        <begin position="36"/>
        <end position="74"/>
    </location>
</feature>
<keyword evidence="3" id="KW-1185">Reference proteome</keyword>
<name>A0A2R6WZD2_MARPO</name>
<dbReference type="EMBL" id="KZ772718">
    <property type="protein sequence ID" value="PTQ39211.1"/>
    <property type="molecule type" value="Genomic_DNA"/>
</dbReference>
<evidence type="ECO:0000313" key="2">
    <source>
        <dbReference type="EMBL" id="PTQ39211.1"/>
    </source>
</evidence>
<gene>
    <name evidence="2" type="ORF">MARPO_0046s0033</name>
</gene>
<dbReference type="Gramene" id="Mp7g00910.1">
    <property type="protein sequence ID" value="Mp7g00910.1.cds1"/>
    <property type="gene ID" value="Mp7g00910"/>
</dbReference>
<dbReference type="Proteomes" id="UP000244005">
    <property type="component" value="Unassembled WGS sequence"/>
</dbReference>
<accession>A0A2R6WZD2</accession>
<organism evidence="2 3">
    <name type="scientific">Marchantia polymorpha</name>
    <name type="common">Common liverwort</name>
    <name type="synonym">Marchantia aquatica</name>
    <dbReference type="NCBI Taxonomy" id="3197"/>
    <lineage>
        <taxon>Eukaryota</taxon>
        <taxon>Viridiplantae</taxon>
        <taxon>Streptophyta</taxon>
        <taxon>Embryophyta</taxon>
        <taxon>Marchantiophyta</taxon>
        <taxon>Marchantiopsida</taxon>
        <taxon>Marchantiidae</taxon>
        <taxon>Marchantiales</taxon>
        <taxon>Marchantiaceae</taxon>
        <taxon>Marchantia</taxon>
    </lineage>
</organism>
<feature type="compositionally biased region" description="Basic and acidic residues" evidence="1">
    <location>
        <begin position="47"/>
        <end position="74"/>
    </location>
</feature>
<reference evidence="3" key="1">
    <citation type="journal article" date="2017" name="Cell">
        <title>Insights into land plant evolution garnered from the Marchantia polymorpha genome.</title>
        <authorList>
            <person name="Bowman J.L."/>
            <person name="Kohchi T."/>
            <person name="Yamato K.T."/>
            <person name="Jenkins J."/>
            <person name="Shu S."/>
            <person name="Ishizaki K."/>
            <person name="Yamaoka S."/>
            <person name="Nishihama R."/>
            <person name="Nakamura Y."/>
            <person name="Berger F."/>
            <person name="Adam C."/>
            <person name="Aki S.S."/>
            <person name="Althoff F."/>
            <person name="Araki T."/>
            <person name="Arteaga-Vazquez M.A."/>
            <person name="Balasubrmanian S."/>
            <person name="Barry K."/>
            <person name="Bauer D."/>
            <person name="Boehm C.R."/>
            <person name="Briginshaw L."/>
            <person name="Caballero-Perez J."/>
            <person name="Catarino B."/>
            <person name="Chen F."/>
            <person name="Chiyoda S."/>
            <person name="Chovatia M."/>
            <person name="Davies K.M."/>
            <person name="Delmans M."/>
            <person name="Demura T."/>
            <person name="Dierschke T."/>
            <person name="Dolan L."/>
            <person name="Dorantes-Acosta A.E."/>
            <person name="Eklund D.M."/>
            <person name="Florent S.N."/>
            <person name="Flores-Sandoval E."/>
            <person name="Fujiyama A."/>
            <person name="Fukuzawa H."/>
            <person name="Galik B."/>
            <person name="Grimanelli D."/>
            <person name="Grimwood J."/>
            <person name="Grossniklaus U."/>
            <person name="Hamada T."/>
            <person name="Haseloff J."/>
            <person name="Hetherington A.J."/>
            <person name="Higo A."/>
            <person name="Hirakawa Y."/>
            <person name="Hundley H.N."/>
            <person name="Ikeda Y."/>
            <person name="Inoue K."/>
            <person name="Inoue S.I."/>
            <person name="Ishida S."/>
            <person name="Jia Q."/>
            <person name="Kakita M."/>
            <person name="Kanazawa T."/>
            <person name="Kawai Y."/>
            <person name="Kawashima T."/>
            <person name="Kennedy M."/>
            <person name="Kinose K."/>
            <person name="Kinoshita T."/>
            <person name="Kohara Y."/>
            <person name="Koide E."/>
            <person name="Komatsu K."/>
            <person name="Kopischke S."/>
            <person name="Kubo M."/>
            <person name="Kyozuka J."/>
            <person name="Lagercrantz U."/>
            <person name="Lin S.S."/>
            <person name="Lindquist E."/>
            <person name="Lipzen A.M."/>
            <person name="Lu C.W."/>
            <person name="De Luna E."/>
            <person name="Martienssen R.A."/>
            <person name="Minamino N."/>
            <person name="Mizutani M."/>
            <person name="Mizutani M."/>
            <person name="Mochizuki N."/>
            <person name="Monte I."/>
            <person name="Mosher R."/>
            <person name="Nagasaki H."/>
            <person name="Nakagami H."/>
            <person name="Naramoto S."/>
            <person name="Nishitani K."/>
            <person name="Ohtani M."/>
            <person name="Okamoto T."/>
            <person name="Okumura M."/>
            <person name="Phillips J."/>
            <person name="Pollak B."/>
            <person name="Reinders A."/>
            <person name="Rovekamp M."/>
            <person name="Sano R."/>
            <person name="Sawa S."/>
            <person name="Schmid M.W."/>
            <person name="Shirakawa M."/>
            <person name="Solano R."/>
            <person name="Spunde A."/>
            <person name="Suetsugu N."/>
            <person name="Sugano S."/>
            <person name="Sugiyama A."/>
            <person name="Sun R."/>
            <person name="Suzuki Y."/>
            <person name="Takenaka M."/>
            <person name="Takezawa D."/>
            <person name="Tomogane H."/>
            <person name="Tsuzuki M."/>
            <person name="Ueda T."/>
            <person name="Umeda M."/>
            <person name="Ward J.M."/>
            <person name="Watanabe Y."/>
            <person name="Yazaki K."/>
            <person name="Yokoyama R."/>
            <person name="Yoshitake Y."/>
            <person name="Yotsui I."/>
            <person name="Zachgo S."/>
            <person name="Schmutz J."/>
        </authorList>
    </citation>
    <scope>NUCLEOTIDE SEQUENCE [LARGE SCALE GENOMIC DNA]</scope>
    <source>
        <strain evidence="3">Tak-1</strain>
    </source>
</reference>
<proteinExistence type="predicted"/>
<evidence type="ECO:0000313" key="3">
    <source>
        <dbReference type="Proteomes" id="UP000244005"/>
    </source>
</evidence>
<sequence length="74" mass="7990">MNVDSLSFAPISCSDERGHVGSWKKRGEVVGPSAALTCSTIRSSNSETRRRMPSRELAGRGREGGRDPGRRTDG</sequence>
<feature type="compositionally biased region" description="Polar residues" evidence="1">
    <location>
        <begin position="36"/>
        <end position="46"/>
    </location>
</feature>
<protein>
    <submittedName>
        <fullName evidence="2">Uncharacterized protein</fullName>
    </submittedName>
</protein>
<dbReference type="AlphaFoldDB" id="A0A2R6WZD2"/>
<evidence type="ECO:0000256" key="1">
    <source>
        <dbReference type="SAM" id="MobiDB-lite"/>
    </source>
</evidence>